<dbReference type="PATRIC" id="fig|1618424.3.peg.549"/>
<dbReference type="PANTHER" id="PTHR30627">
    <property type="entry name" value="PEPTIDOGLYCAN D,D-TRANSPEPTIDASE"/>
    <property type="match status" value="1"/>
</dbReference>
<evidence type="ECO:0000256" key="10">
    <source>
        <dbReference type="SAM" id="MobiDB-lite"/>
    </source>
</evidence>
<comment type="caution">
    <text evidence="14">The sequence shown here is derived from an EMBL/GenBank/DDBJ whole genome shotgun (WGS) entry which is preliminary data.</text>
</comment>
<feature type="transmembrane region" description="Helical" evidence="11">
    <location>
        <begin position="58"/>
        <end position="77"/>
    </location>
</feature>
<evidence type="ECO:0000256" key="8">
    <source>
        <dbReference type="ARBA" id="ARBA00023136"/>
    </source>
</evidence>
<evidence type="ECO:0000256" key="11">
    <source>
        <dbReference type="SAM" id="Phobius"/>
    </source>
</evidence>
<reference evidence="14 15" key="1">
    <citation type="journal article" date="2015" name="Nature">
        <title>rRNA introns, odd ribosomes, and small enigmatic genomes across a large radiation of phyla.</title>
        <authorList>
            <person name="Brown C.T."/>
            <person name="Hug L.A."/>
            <person name="Thomas B.C."/>
            <person name="Sharon I."/>
            <person name="Castelle C.J."/>
            <person name="Singh A."/>
            <person name="Wilkins M.J."/>
            <person name="Williams K.H."/>
            <person name="Banfield J.F."/>
        </authorList>
    </citation>
    <scope>NUCLEOTIDE SEQUENCE [LARGE SCALE GENOMIC DNA]</scope>
</reference>
<feature type="domain" description="Penicillin-binding protein transpeptidase" evidence="12">
    <location>
        <begin position="264"/>
        <end position="590"/>
    </location>
</feature>
<evidence type="ECO:0000313" key="14">
    <source>
        <dbReference type="EMBL" id="KKR83271.1"/>
    </source>
</evidence>
<dbReference type="GO" id="GO:0016740">
    <property type="term" value="F:transferase activity"/>
    <property type="evidence" value="ECO:0007669"/>
    <property type="project" value="UniProtKB-KW"/>
</dbReference>
<keyword evidence="8 11" id="KW-0472">Membrane</keyword>
<evidence type="ECO:0000259" key="13">
    <source>
        <dbReference type="Pfam" id="PF03717"/>
    </source>
</evidence>
<feature type="domain" description="Penicillin-binding protein dimerisation" evidence="13">
    <location>
        <begin position="147"/>
        <end position="223"/>
    </location>
</feature>
<name>A0A0G0U7S3_9BACT</name>
<sequence>MRSKKRKLGLAFSDELIKVDGSTHHLKKSGTSGEGWEEMLLPQAAAEVVESEISSWRLLVLAVLVLAAFFGLFLRLFQLQVVLGNYHQQLADSNRVQMKIIHASRGVIYDRNGKILAENIPGFRMGKNLFISRDEALKWEAQDNPRFAELEIDNIRYYPYGEVAAPVLGYTGEISEEEMKGSSSYRLGDRLGRAGIEKSYEAQLKGVDGAEIVEVDAQGKKLRLLRRIEPTPGKNIHLSLDIDLQKVAFQSLKKGVSEAKSCCGAVVALDPQSGEVLTLVSLPSYDANTLTDPRRIEEAAGYFNNENAPFLNRAISGTYPPGSTFKITSALAGLSLGKINSRTKIEDSGVVSIGPYKYANWYFTQYGKTEGLVDIVKALQRSNDIFFYRVGEYVGEKELGRVAKSLGFGRKLRIDLPEEAEGLIPTNEWKQENIGEVWYPGDTLHLAIGQGFLLTTPLQVLTQTAFIADKGSLIQPHLLSKITSPEGFTIKEFSFEPIVKDIFKKEDLEIVGEGLKLVPKLGGTAWPFFNFSIPTAGKTGTAEFGDPEGKTHAWYTSYAPAENPRIALTVLVEAGGEGSSIAAPIAKEIYTWYFNDDKTNIKSLDKNPLSTNSGTESGKTLGE</sequence>
<keyword evidence="5" id="KW-0133">Cell shape</keyword>
<dbReference type="Pfam" id="PF03717">
    <property type="entry name" value="PBP_dimer"/>
    <property type="match status" value="1"/>
</dbReference>
<dbReference type="PANTHER" id="PTHR30627:SF2">
    <property type="entry name" value="PEPTIDOGLYCAN D,D-TRANSPEPTIDASE MRDA"/>
    <property type="match status" value="1"/>
</dbReference>
<keyword evidence="3" id="KW-1003">Cell membrane</keyword>
<keyword evidence="14" id="KW-0808">Transferase</keyword>
<evidence type="ECO:0000256" key="2">
    <source>
        <dbReference type="ARBA" id="ARBA00004236"/>
    </source>
</evidence>
<keyword evidence="4 11" id="KW-0812">Transmembrane</keyword>
<feature type="region of interest" description="Disordered" evidence="10">
    <location>
        <begin position="604"/>
        <end position="623"/>
    </location>
</feature>
<evidence type="ECO:0000256" key="9">
    <source>
        <dbReference type="ARBA" id="ARBA00023316"/>
    </source>
</evidence>
<dbReference type="GO" id="GO:0071555">
    <property type="term" value="P:cell wall organization"/>
    <property type="evidence" value="ECO:0007669"/>
    <property type="project" value="TreeGrafter"/>
</dbReference>
<dbReference type="EMBL" id="LCAB01000007">
    <property type="protein sequence ID" value="KKR83271.1"/>
    <property type="molecule type" value="Genomic_DNA"/>
</dbReference>
<evidence type="ECO:0000256" key="1">
    <source>
        <dbReference type="ARBA" id="ARBA00004167"/>
    </source>
</evidence>
<dbReference type="Proteomes" id="UP000034601">
    <property type="component" value="Unassembled WGS sequence"/>
</dbReference>
<dbReference type="InterPro" id="IPR005311">
    <property type="entry name" value="PBP_dimer"/>
</dbReference>
<dbReference type="InterPro" id="IPR012338">
    <property type="entry name" value="Beta-lactam/transpept-like"/>
</dbReference>
<keyword evidence="9" id="KW-0961">Cell wall biogenesis/degradation</keyword>
<dbReference type="InterPro" id="IPR050515">
    <property type="entry name" value="Beta-lactam/transpept"/>
</dbReference>
<dbReference type="AlphaFoldDB" id="A0A0G0U7S3"/>
<protein>
    <submittedName>
        <fullName evidence="14">Peptidoglycan glycosyltransferase</fullName>
    </submittedName>
</protein>
<proteinExistence type="predicted"/>
<dbReference type="Gene3D" id="3.40.710.10">
    <property type="entry name" value="DD-peptidase/beta-lactamase superfamily"/>
    <property type="match status" value="1"/>
</dbReference>
<organism evidence="14 15">
    <name type="scientific">Candidatus Daviesbacteria bacterium GW2011_GWA2_40_9</name>
    <dbReference type="NCBI Taxonomy" id="1618424"/>
    <lineage>
        <taxon>Bacteria</taxon>
        <taxon>Candidatus Daviesiibacteriota</taxon>
    </lineage>
</organism>
<dbReference type="GO" id="GO:0005886">
    <property type="term" value="C:plasma membrane"/>
    <property type="evidence" value="ECO:0007669"/>
    <property type="project" value="TreeGrafter"/>
</dbReference>
<evidence type="ECO:0000256" key="5">
    <source>
        <dbReference type="ARBA" id="ARBA00022960"/>
    </source>
</evidence>
<comment type="subcellular location">
    <subcellularLocation>
        <location evidence="2">Cell membrane</location>
    </subcellularLocation>
    <subcellularLocation>
        <location evidence="1">Membrane</location>
        <topology evidence="1">Single-pass membrane protein</topology>
    </subcellularLocation>
</comment>
<evidence type="ECO:0000256" key="7">
    <source>
        <dbReference type="ARBA" id="ARBA00022989"/>
    </source>
</evidence>
<evidence type="ECO:0000256" key="4">
    <source>
        <dbReference type="ARBA" id="ARBA00022692"/>
    </source>
</evidence>
<dbReference type="InterPro" id="IPR036138">
    <property type="entry name" value="PBP_dimer_sf"/>
</dbReference>
<dbReference type="SUPFAM" id="SSF56519">
    <property type="entry name" value="Penicillin binding protein dimerisation domain"/>
    <property type="match status" value="1"/>
</dbReference>
<dbReference type="Gene3D" id="3.90.1310.10">
    <property type="entry name" value="Penicillin-binding protein 2a (Domain 2)"/>
    <property type="match status" value="1"/>
</dbReference>
<dbReference type="InterPro" id="IPR001460">
    <property type="entry name" value="PCN-bd_Tpept"/>
</dbReference>
<accession>A0A0G0U7S3</accession>
<evidence type="ECO:0000313" key="15">
    <source>
        <dbReference type="Proteomes" id="UP000034601"/>
    </source>
</evidence>
<feature type="compositionally biased region" description="Polar residues" evidence="10">
    <location>
        <begin position="608"/>
        <end position="623"/>
    </location>
</feature>
<dbReference type="Pfam" id="PF00905">
    <property type="entry name" value="Transpeptidase"/>
    <property type="match status" value="1"/>
</dbReference>
<dbReference type="GO" id="GO:0008658">
    <property type="term" value="F:penicillin binding"/>
    <property type="evidence" value="ECO:0007669"/>
    <property type="project" value="InterPro"/>
</dbReference>
<keyword evidence="6" id="KW-0573">Peptidoglycan synthesis</keyword>
<evidence type="ECO:0000259" key="12">
    <source>
        <dbReference type="Pfam" id="PF00905"/>
    </source>
</evidence>
<keyword evidence="7 11" id="KW-1133">Transmembrane helix</keyword>
<dbReference type="SUPFAM" id="SSF56601">
    <property type="entry name" value="beta-lactamase/transpeptidase-like"/>
    <property type="match status" value="1"/>
</dbReference>
<evidence type="ECO:0000256" key="6">
    <source>
        <dbReference type="ARBA" id="ARBA00022984"/>
    </source>
</evidence>
<gene>
    <name evidence="14" type="ORF">UU29_C0007G0141</name>
</gene>
<evidence type="ECO:0000256" key="3">
    <source>
        <dbReference type="ARBA" id="ARBA00022475"/>
    </source>
</evidence>